<reference evidence="3 4" key="1">
    <citation type="submission" date="2023-02" db="EMBL/GenBank/DDBJ databases">
        <title>LHISI_Scaffold_Assembly.</title>
        <authorList>
            <person name="Stuart O.P."/>
            <person name="Cleave R."/>
            <person name="Magrath M.J.L."/>
            <person name="Mikheyev A.S."/>
        </authorList>
    </citation>
    <scope>NUCLEOTIDE SEQUENCE [LARGE SCALE GENOMIC DNA]</scope>
    <source>
        <strain evidence="3">Daus_M_001</strain>
        <tissue evidence="3">Leg muscle</tissue>
    </source>
</reference>
<evidence type="ECO:0000313" key="3">
    <source>
        <dbReference type="EMBL" id="KAJ8892026.1"/>
    </source>
</evidence>
<evidence type="ECO:0000256" key="1">
    <source>
        <dbReference type="SAM" id="MobiDB-lite"/>
    </source>
</evidence>
<dbReference type="Pfam" id="PF17919">
    <property type="entry name" value="RT_RNaseH_2"/>
    <property type="match status" value="1"/>
</dbReference>
<feature type="region of interest" description="Disordered" evidence="1">
    <location>
        <begin position="1"/>
        <end position="31"/>
    </location>
</feature>
<gene>
    <name evidence="3" type="ORF">PR048_004591</name>
</gene>
<dbReference type="InterPro" id="IPR041577">
    <property type="entry name" value="RT_RNaseH_2"/>
</dbReference>
<accession>A0ABQ9I6N1</accession>
<feature type="region of interest" description="Disordered" evidence="1">
    <location>
        <begin position="76"/>
        <end position="107"/>
    </location>
</feature>
<comment type="caution">
    <text evidence="3">The sequence shown here is derived from an EMBL/GenBank/DDBJ whole genome shotgun (WGS) entry which is preliminary data.</text>
</comment>
<organism evidence="3 4">
    <name type="scientific">Dryococelus australis</name>
    <dbReference type="NCBI Taxonomy" id="614101"/>
    <lineage>
        <taxon>Eukaryota</taxon>
        <taxon>Metazoa</taxon>
        <taxon>Ecdysozoa</taxon>
        <taxon>Arthropoda</taxon>
        <taxon>Hexapoda</taxon>
        <taxon>Insecta</taxon>
        <taxon>Pterygota</taxon>
        <taxon>Neoptera</taxon>
        <taxon>Polyneoptera</taxon>
        <taxon>Phasmatodea</taxon>
        <taxon>Verophasmatodea</taxon>
        <taxon>Anareolatae</taxon>
        <taxon>Phasmatidae</taxon>
        <taxon>Eurycanthinae</taxon>
        <taxon>Dryococelus</taxon>
    </lineage>
</organism>
<name>A0ABQ9I6N1_9NEOP</name>
<feature type="compositionally biased region" description="Polar residues" evidence="1">
    <location>
        <begin position="91"/>
        <end position="107"/>
    </location>
</feature>
<feature type="domain" description="Reverse transcriptase/retrotransposon-derived protein RNase H-like" evidence="2">
    <location>
        <begin position="176"/>
        <end position="231"/>
    </location>
</feature>
<protein>
    <recommendedName>
        <fullName evidence="2">Reverse transcriptase/retrotransposon-derived protein RNase H-like domain-containing protein</fullName>
    </recommendedName>
</protein>
<keyword evidence="4" id="KW-1185">Reference proteome</keyword>
<sequence length="318" mass="35024">MPHERSGRKRREHHLTHPALRPRIDSSRRVNIPPPPPGPLVVRALNLFSCSPSTEGCTSILPNVLYDGFAASNNSQSQHTLQGKEGKGVVTHQQGGVTPPSTNSRSQHTSLEYRMMWAAGVLASISSITYPAISAFVSMHSDADKQGSDRACYEEATTQLHRFLGLCNWLQDFWRWGHDHHTAVESLKASFLIIKQLHRPQGEAPLVLQTDACQNGLGTILYQEDIEGHPMRLVDTLFQRQVETAVRYGNQVSPVQGHAHGCVALSQSSQLRGCQARLADTAVQRPMNTELTSCFRTVYLCGPSFLQSQGIDEKGGLG</sequence>
<dbReference type="SUPFAM" id="SSF56672">
    <property type="entry name" value="DNA/RNA polymerases"/>
    <property type="match status" value="1"/>
</dbReference>
<dbReference type="EMBL" id="JARBHB010000002">
    <property type="protein sequence ID" value="KAJ8892026.1"/>
    <property type="molecule type" value="Genomic_DNA"/>
</dbReference>
<evidence type="ECO:0000259" key="2">
    <source>
        <dbReference type="Pfam" id="PF17919"/>
    </source>
</evidence>
<evidence type="ECO:0000313" key="4">
    <source>
        <dbReference type="Proteomes" id="UP001159363"/>
    </source>
</evidence>
<dbReference type="InterPro" id="IPR043502">
    <property type="entry name" value="DNA/RNA_pol_sf"/>
</dbReference>
<feature type="compositionally biased region" description="Basic residues" evidence="1">
    <location>
        <begin position="1"/>
        <end position="16"/>
    </location>
</feature>
<proteinExistence type="predicted"/>
<dbReference type="Proteomes" id="UP001159363">
    <property type="component" value="Chromosome 2"/>
</dbReference>